<comment type="subcellular location">
    <subcellularLocation>
        <location evidence="4">Membrane</location>
        <topology evidence="4">Multi-pass membrane protein</topology>
    </subcellularLocation>
</comment>
<keyword evidence="1 4" id="KW-0812">Transmembrane</keyword>
<dbReference type="PANTHER" id="PTHR12483:SF115">
    <property type="entry name" value="COPPER TRANSPORT PROTEIN"/>
    <property type="match status" value="1"/>
</dbReference>
<accession>A0ABQ9ESX6</accession>
<name>A0ABQ9ESX6_TEGGR</name>
<evidence type="ECO:0000313" key="6">
    <source>
        <dbReference type="EMBL" id="KAJ8306388.1"/>
    </source>
</evidence>
<evidence type="ECO:0000256" key="3">
    <source>
        <dbReference type="ARBA" id="ARBA00023136"/>
    </source>
</evidence>
<keyword evidence="4" id="KW-0187">Copper transport</keyword>
<reference evidence="6 7" key="1">
    <citation type="submission" date="2022-12" db="EMBL/GenBank/DDBJ databases">
        <title>Chromosome-level genome of Tegillarca granosa.</title>
        <authorList>
            <person name="Kim J."/>
        </authorList>
    </citation>
    <scope>NUCLEOTIDE SEQUENCE [LARGE SCALE GENOMIC DNA]</scope>
    <source>
        <strain evidence="6">Teg-2019</strain>
        <tissue evidence="6">Adductor muscle</tissue>
    </source>
</reference>
<comment type="similarity">
    <text evidence="4">Belongs to the copper transporter (Ctr) (TC 1.A.56) family. SLC31A subfamily.</text>
</comment>
<dbReference type="Proteomes" id="UP001217089">
    <property type="component" value="Unassembled WGS sequence"/>
</dbReference>
<feature type="compositionally biased region" description="Basic and acidic residues" evidence="5">
    <location>
        <begin position="155"/>
        <end position="169"/>
    </location>
</feature>
<evidence type="ECO:0000256" key="2">
    <source>
        <dbReference type="ARBA" id="ARBA00022989"/>
    </source>
</evidence>
<dbReference type="EMBL" id="JARBDR010000813">
    <property type="protein sequence ID" value="KAJ8306388.1"/>
    <property type="molecule type" value="Genomic_DNA"/>
</dbReference>
<keyword evidence="2 4" id="KW-1133">Transmembrane helix</keyword>
<comment type="caution">
    <text evidence="6">The sequence shown here is derived from an EMBL/GenBank/DDBJ whole genome shotgun (WGS) entry which is preliminary data.</text>
</comment>
<evidence type="ECO:0000256" key="5">
    <source>
        <dbReference type="SAM" id="MobiDB-lite"/>
    </source>
</evidence>
<proteinExistence type="inferred from homology"/>
<keyword evidence="4" id="KW-0186">Copper</keyword>
<evidence type="ECO:0000313" key="7">
    <source>
        <dbReference type="Proteomes" id="UP001217089"/>
    </source>
</evidence>
<keyword evidence="3 4" id="KW-0472">Membrane</keyword>
<feature type="region of interest" description="Disordered" evidence="5">
    <location>
        <begin position="147"/>
        <end position="174"/>
    </location>
</feature>
<sequence length="298" mass="34155">MNMHGNMHPMHMAQWLSARTNTASSTVKKSSKIFQHTHKTFLHMLQVTIGYVLMLCVMTYNIWMLVSVAVGAGIGHFLVRPLVVFIVFKDTDNYYINKSPEGNKLLPRVPSAKSGNGCDSIETGRSNIRPKSYKMLNTKFQAKINEENEESENLIDNKERMENNEKDRNASISYKTPKRLDGLLRETDSLRAIRSYKTDDSDLSKMSEINESSLSRSNTSGMPRQNESAQQSYNKYKKSKENRKDSIESIQTTNDTDAGKYIVKYNSKVNIKANSSEVSIVERDRDNNRYDNLWNKHC</sequence>
<evidence type="ECO:0000256" key="1">
    <source>
        <dbReference type="ARBA" id="ARBA00022692"/>
    </source>
</evidence>
<keyword evidence="7" id="KW-1185">Reference proteome</keyword>
<feature type="transmembrane region" description="Helical" evidence="4">
    <location>
        <begin position="69"/>
        <end position="88"/>
    </location>
</feature>
<dbReference type="PANTHER" id="PTHR12483">
    <property type="entry name" value="SOLUTE CARRIER FAMILY 31 COPPER TRANSPORTERS"/>
    <property type="match status" value="1"/>
</dbReference>
<gene>
    <name evidence="6" type="ORF">KUTeg_016933</name>
</gene>
<feature type="compositionally biased region" description="Polar residues" evidence="5">
    <location>
        <begin position="207"/>
        <end position="234"/>
    </location>
</feature>
<organism evidence="6 7">
    <name type="scientific">Tegillarca granosa</name>
    <name type="common">Malaysian cockle</name>
    <name type="synonym">Anadara granosa</name>
    <dbReference type="NCBI Taxonomy" id="220873"/>
    <lineage>
        <taxon>Eukaryota</taxon>
        <taxon>Metazoa</taxon>
        <taxon>Spiralia</taxon>
        <taxon>Lophotrochozoa</taxon>
        <taxon>Mollusca</taxon>
        <taxon>Bivalvia</taxon>
        <taxon>Autobranchia</taxon>
        <taxon>Pteriomorphia</taxon>
        <taxon>Arcoida</taxon>
        <taxon>Arcoidea</taxon>
        <taxon>Arcidae</taxon>
        <taxon>Tegillarca</taxon>
    </lineage>
</organism>
<dbReference type="InterPro" id="IPR007274">
    <property type="entry name" value="Cop_transporter"/>
</dbReference>
<dbReference type="Pfam" id="PF04145">
    <property type="entry name" value="Ctr"/>
    <property type="match status" value="1"/>
</dbReference>
<feature type="region of interest" description="Disordered" evidence="5">
    <location>
        <begin position="199"/>
        <end position="251"/>
    </location>
</feature>
<keyword evidence="4" id="KW-0406">Ion transport</keyword>
<evidence type="ECO:0000256" key="4">
    <source>
        <dbReference type="RuleBase" id="RU367022"/>
    </source>
</evidence>
<feature type="transmembrane region" description="Helical" evidence="4">
    <location>
        <begin position="41"/>
        <end position="63"/>
    </location>
</feature>
<protein>
    <recommendedName>
        <fullName evidence="4">Copper transport protein</fullName>
    </recommendedName>
</protein>
<keyword evidence="4" id="KW-0813">Transport</keyword>